<dbReference type="GO" id="GO:0005524">
    <property type="term" value="F:ATP binding"/>
    <property type="evidence" value="ECO:0007669"/>
    <property type="project" value="UniProtKB-KW"/>
</dbReference>
<dbReference type="InterPro" id="IPR052156">
    <property type="entry name" value="BCAA_Transport_ATP-bd_LivF"/>
</dbReference>
<dbReference type="InterPro" id="IPR003593">
    <property type="entry name" value="AAA+_ATPase"/>
</dbReference>
<gene>
    <name evidence="7" type="ORF">CMN54_11985</name>
</gene>
<dbReference type="InterPro" id="IPR017871">
    <property type="entry name" value="ABC_transporter-like_CS"/>
</dbReference>
<keyword evidence="5" id="KW-0029">Amino-acid transport</keyword>
<dbReference type="GO" id="GO:0015807">
    <property type="term" value="P:L-amino acid transport"/>
    <property type="evidence" value="ECO:0007669"/>
    <property type="project" value="TreeGrafter"/>
</dbReference>
<evidence type="ECO:0000256" key="1">
    <source>
        <dbReference type="ARBA" id="ARBA00005417"/>
    </source>
</evidence>
<dbReference type="SMART" id="SM00382">
    <property type="entry name" value="AAA"/>
    <property type="match status" value="1"/>
</dbReference>
<keyword evidence="4 7" id="KW-0067">ATP-binding</keyword>
<feature type="domain" description="ABC transporter" evidence="6">
    <location>
        <begin position="2"/>
        <end position="234"/>
    </location>
</feature>
<organism evidence="7 8">
    <name type="scientific">SAR324 cluster bacterium</name>
    <dbReference type="NCBI Taxonomy" id="2024889"/>
    <lineage>
        <taxon>Bacteria</taxon>
        <taxon>Deltaproteobacteria</taxon>
        <taxon>SAR324 cluster</taxon>
    </lineage>
</organism>
<dbReference type="Proteomes" id="UP000226525">
    <property type="component" value="Unassembled WGS sequence"/>
</dbReference>
<dbReference type="PANTHER" id="PTHR43820:SF4">
    <property type="entry name" value="HIGH-AFFINITY BRANCHED-CHAIN AMINO ACID TRANSPORT ATP-BINDING PROTEIN LIVF"/>
    <property type="match status" value="1"/>
</dbReference>
<evidence type="ECO:0000256" key="4">
    <source>
        <dbReference type="ARBA" id="ARBA00022840"/>
    </source>
</evidence>
<protein>
    <submittedName>
        <fullName evidence="7">ABC transporter ATP-binding protein</fullName>
    </submittedName>
</protein>
<dbReference type="PANTHER" id="PTHR43820">
    <property type="entry name" value="HIGH-AFFINITY BRANCHED-CHAIN AMINO ACID TRANSPORT ATP-BINDING PROTEIN LIVF"/>
    <property type="match status" value="1"/>
</dbReference>
<dbReference type="GO" id="GO:0015658">
    <property type="term" value="F:branched-chain amino acid transmembrane transporter activity"/>
    <property type="evidence" value="ECO:0007669"/>
    <property type="project" value="TreeGrafter"/>
</dbReference>
<dbReference type="CDD" id="cd03224">
    <property type="entry name" value="ABC_TM1139_LivF_branched"/>
    <property type="match status" value="1"/>
</dbReference>
<evidence type="ECO:0000259" key="6">
    <source>
        <dbReference type="PROSITE" id="PS50893"/>
    </source>
</evidence>
<dbReference type="GO" id="GO:0016887">
    <property type="term" value="F:ATP hydrolysis activity"/>
    <property type="evidence" value="ECO:0007669"/>
    <property type="project" value="InterPro"/>
</dbReference>
<sequence length="237" mass="25887">MLIITGLETFYGKIQALRGVDLHINKGEIVTLIGANGAGKSTLLMSICGRVKARSGAIVLEGLDITKAQTHEIIQMGVSQSPEGRRIFPRMTVMENLQLGATTNQMAYFDEDVAKVFDLFPRLNERKNQRGGTLSGGEQQMLAIGRALMSRPKLLLMDEPSLGIAPILVRQIFQAIGRISKEEHVTIFLVEQNAFHALKLADRGYVMVNGDISMTGTGLELLARPEVRAAYLEGGAH</sequence>
<proteinExistence type="inferred from homology"/>
<name>A0A2D6YLR5_9DELT</name>
<evidence type="ECO:0000313" key="7">
    <source>
        <dbReference type="EMBL" id="MAH64137.1"/>
    </source>
</evidence>
<keyword evidence="3" id="KW-0547">Nucleotide-binding</keyword>
<evidence type="ECO:0000256" key="3">
    <source>
        <dbReference type="ARBA" id="ARBA00022741"/>
    </source>
</evidence>
<dbReference type="EMBL" id="NZEX01000138">
    <property type="protein sequence ID" value="MAH64137.1"/>
    <property type="molecule type" value="Genomic_DNA"/>
</dbReference>
<dbReference type="SUPFAM" id="SSF52540">
    <property type="entry name" value="P-loop containing nucleoside triphosphate hydrolases"/>
    <property type="match status" value="1"/>
</dbReference>
<dbReference type="Pfam" id="PF00005">
    <property type="entry name" value="ABC_tran"/>
    <property type="match status" value="1"/>
</dbReference>
<evidence type="ECO:0000256" key="5">
    <source>
        <dbReference type="ARBA" id="ARBA00022970"/>
    </source>
</evidence>
<accession>A0A2D6YLR5</accession>
<dbReference type="InterPro" id="IPR027417">
    <property type="entry name" value="P-loop_NTPase"/>
</dbReference>
<comment type="caution">
    <text evidence="7">The sequence shown here is derived from an EMBL/GenBank/DDBJ whole genome shotgun (WGS) entry which is preliminary data.</text>
</comment>
<comment type="similarity">
    <text evidence="1">Belongs to the ABC transporter superfamily.</text>
</comment>
<evidence type="ECO:0000256" key="2">
    <source>
        <dbReference type="ARBA" id="ARBA00022448"/>
    </source>
</evidence>
<reference evidence="8" key="1">
    <citation type="submission" date="2017-09" db="EMBL/GenBank/DDBJ databases">
        <title>The Reconstruction of 2,631 Draft Metagenome-Assembled Genomes from the Global Oceans.</title>
        <authorList>
            <person name="Tully B.J."/>
            <person name="Graham E.D."/>
            <person name="Heidelberg J.F."/>
        </authorList>
    </citation>
    <scope>NUCLEOTIDE SEQUENCE [LARGE SCALE GENOMIC DNA]</scope>
</reference>
<dbReference type="Gene3D" id="3.40.50.300">
    <property type="entry name" value="P-loop containing nucleotide triphosphate hydrolases"/>
    <property type="match status" value="1"/>
</dbReference>
<dbReference type="PROSITE" id="PS50893">
    <property type="entry name" value="ABC_TRANSPORTER_2"/>
    <property type="match status" value="1"/>
</dbReference>
<dbReference type="InterPro" id="IPR003439">
    <property type="entry name" value="ABC_transporter-like_ATP-bd"/>
</dbReference>
<keyword evidence="2" id="KW-0813">Transport</keyword>
<evidence type="ECO:0000313" key="8">
    <source>
        <dbReference type="Proteomes" id="UP000226525"/>
    </source>
</evidence>
<dbReference type="AlphaFoldDB" id="A0A2D6YLR5"/>
<dbReference type="PROSITE" id="PS00211">
    <property type="entry name" value="ABC_TRANSPORTER_1"/>
    <property type="match status" value="1"/>
</dbReference>